<dbReference type="Proteomes" id="UP001152523">
    <property type="component" value="Unassembled WGS sequence"/>
</dbReference>
<sequence length="102" mass="10352">MRQARGAVLAGGARDPDEVAAGVGHKEEALRRSAKMELDEVLAGAGRRAGDEGQLSAAAIEGNEAGGVGGEGVRRGGRERVVTVERELEILEGGFSGGNGRG</sequence>
<dbReference type="EMBL" id="CAMAPF010000954">
    <property type="protein sequence ID" value="CAH9128846.1"/>
    <property type="molecule type" value="Genomic_DNA"/>
</dbReference>
<evidence type="ECO:0000313" key="2">
    <source>
        <dbReference type="EMBL" id="CAH9128846.1"/>
    </source>
</evidence>
<proteinExistence type="predicted"/>
<name>A0AAV0EZZ6_9ASTE</name>
<feature type="region of interest" description="Disordered" evidence="1">
    <location>
        <begin position="1"/>
        <end position="22"/>
    </location>
</feature>
<organism evidence="2 3">
    <name type="scientific">Cuscuta epithymum</name>
    <dbReference type="NCBI Taxonomy" id="186058"/>
    <lineage>
        <taxon>Eukaryota</taxon>
        <taxon>Viridiplantae</taxon>
        <taxon>Streptophyta</taxon>
        <taxon>Embryophyta</taxon>
        <taxon>Tracheophyta</taxon>
        <taxon>Spermatophyta</taxon>
        <taxon>Magnoliopsida</taxon>
        <taxon>eudicotyledons</taxon>
        <taxon>Gunneridae</taxon>
        <taxon>Pentapetalae</taxon>
        <taxon>asterids</taxon>
        <taxon>lamiids</taxon>
        <taxon>Solanales</taxon>
        <taxon>Convolvulaceae</taxon>
        <taxon>Cuscuteae</taxon>
        <taxon>Cuscuta</taxon>
        <taxon>Cuscuta subgen. Cuscuta</taxon>
    </lineage>
</organism>
<keyword evidence="3" id="KW-1185">Reference proteome</keyword>
<gene>
    <name evidence="2" type="ORF">CEPIT_LOCUS29388</name>
</gene>
<accession>A0AAV0EZZ6</accession>
<comment type="caution">
    <text evidence="2">The sequence shown here is derived from an EMBL/GenBank/DDBJ whole genome shotgun (WGS) entry which is preliminary data.</text>
</comment>
<evidence type="ECO:0000313" key="3">
    <source>
        <dbReference type="Proteomes" id="UP001152523"/>
    </source>
</evidence>
<reference evidence="2" key="1">
    <citation type="submission" date="2022-07" db="EMBL/GenBank/DDBJ databases">
        <authorList>
            <person name="Macas J."/>
            <person name="Novak P."/>
            <person name="Neumann P."/>
        </authorList>
    </citation>
    <scope>NUCLEOTIDE SEQUENCE</scope>
</reference>
<protein>
    <submittedName>
        <fullName evidence="2">Uncharacterized protein</fullName>
    </submittedName>
</protein>
<evidence type="ECO:0000256" key="1">
    <source>
        <dbReference type="SAM" id="MobiDB-lite"/>
    </source>
</evidence>
<dbReference type="AlphaFoldDB" id="A0AAV0EZZ6"/>